<name>A0A9X8YMS1_SERMA</name>
<organism evidence="2">
    <name type="scientific">Serratia marcescens</name>
    <dbReference type="NCBI Taxonomy" id="615"/>
    <lineage>
        <taxon>Bacteria</taxon>
        <taxon>Pseudomonadati</taxon>
        <taxon>Pseudomonadota</taxon>
        <taxon>Gammaproteobacteria</taxon>
        <taxon>Enterobacterales</taxon>
        <taxon>Yersiniaceae</taxon>
        <taxon>Serratia</taxon>
    </lineage>
</organism>
<reference evidence="2" key="1">
    <citation type="submission" date="2019-03" db="EMBL/GenBank/DDBJ databases">
        <title>Serratia marcescens strain N2 draft genome.</title>
        <authorList>
            <person name="Yassin A."/>
            <person name="El-Kenawy N."/>
            <person name="Youssef N.H."/>
        </authorList>
    </citation>
    <scope>NUCLEOTIDE SEQUENCE [LARGE SCALE GENOMIC DNA]</scope>
    <source>
        <strain evidence="2">N2</strain>
    </source>
</reference>
<comment type="caution">
    <text evidence="2">The sequence shown here is derived from an EMBL/GenBank/DDBJ whole genome shotgun (WGS) entry which is preliminary data.</text>
</comment>
<dbReference type="InterPro" id="IPR025333">
    <property type="entry name" value="DUF4239"/>
</dbReference>
<sequence>MLSYYFMLPAADDILLLAVVLSLLIMSAYIGRSLHYSRDNTSSGGNIVITAGALSLTVLLVGFAFSVSINGFTTLKQSQIKEAQAIEKAWQYSLLLPASVQPKAQELLRQYLNQRIHFFRDTSLQGGRSWNQLSEDSQQKLWLLAVSEATHSPLPVMGSLLTAYSELRVSQQQTTAVSQRKLPDAAWLVIIVFAMVACCLTGRQQRQGLSLLVLPVMISLSLFLIAEIDTPGEGIIRVTPDDLEHVAFTLPPVNTGVKHDPTHSVYHAH</sequence>
<dbReference type="AlphaFoldDB" id="A0A9X8YMS1"/>
<keyword evidence="1" id="KW-1133">Transmembrane helix</keyword>
<dbReference type="Pfam" id="PF14023">
    <property type="entry name" value="Bestrophin-like"/>
    <property type="match status" value="1"/>
</dbReference>
<protein>
    <recommendedName>
        <fullName evidence="3">DUF4239 domain-containing protein</fullName>
    </recommendedName>
</protein>
<evidence type="ECO:0000313" key="2">
    <source>
        <dbReference type="EMBL" id="TFU57671.1"/>
    </source>
</evidence>
<feature type="transmembrane region" description="Helical" evidence="1">
    <location>
        <begin position="14"/>
        <end position="35"/>
    </location>
</feature>
<accession>A0A9X8YMS1</accession>
<evidence type="ECO:0008006" key="3">
    <source>
        <dbReference type="Google" id="ProtNLM"/>
    </source>
</evidence>
<evidence type="ECO:0000256" key="1">
    <source>
        <dbReference type="SAM" id="Phobius"/>
    </source>
</evidence>
<feature type="transmembrane region" description="Helical" evidence="1">
    <location>
        <begin position="209"/>
        <end position="226"/>
    </location>
</feature>
<keyword evidence="1" id="KW-0472">Membrane</keyword>
<keyword evidence="1" id="KW-0812">Transmembrane</keyword>
<dbReference type="EMBL" id="SPSG01003508">
    <property type="protein sequence ID" value="TFU57671.1"/>
    <property type="molecule type" value="Genomic_DNA"/>
</dbReference>
<proteinExistence type="predicted"/>
<gene>
    <name evidence="2" type="ORF">E0L31_25540</name>
</gene>
<feature type="transmembrane region" description="Helical" evidence="1">
    <location>
        <begin position="47"/>
        <end position="69"/>
    </location>
</feature>
<dbReference type="RefSeq" id="WP_212562691.1">
    <property type="nucleotide sequence ID" value="NZ_SPSG02000010.1"/>
</dbReference>
<feature type="transmembrane region" description="Helical" evidence="1">
    <location>
        <begin position="185"/>
        <end position="202"/>
    </location>
</feature>